<keyword evidence="8" id="KW-0464">Manganese</keyword>
<evidence type="ECO:0000256" key="1">
    <source>
        <dbReference type="ARBA" id="ARBA00004555"/>
    </source>
</evidence>
<dbReference type="GO" id="GO:0046872">
    <property type="term" value="F:metal ion binding"/>
    <property type="evidence" value="ECO:0007669"/>
    <property type="project" value="UniProtKB-KW"/>
</dbReference>
<evidence type="ECO:0000256" key="3">
    <source>
        <dbReference type="ARBA" id="ARBA00023034"/>
    </source>
</evidence>
<feature type="active site" evidence="6">
    <location>
        <position position="246"/>
    </location>
</feature>
<evidence type="ECO:0000256" key="6">
    <source>
        <dbReference type="PIRSR" id="PIRSR624869-1"/>
    </source>
</evidence>
<keyword evidence="11" id="KW-1185">Reference proteome</keyword>
<feature type="binding site" evidence="7">
    <location>
        <position position="266"/>
    </location>
    <ligand>
        <name>ATP</name>
        <dbReference type="ChEBI" id="CHEBI:30616"/>
    </ligand>
</feature>
<keyword evidence="4" id="KW-1015">Disulfide bond</keyword>
<feature type="binding site" evidence="7">
    <location>
        <position position="73"/>
    </location>
    <ligand>
        <name>ATP</name>
        <dbReference type="ChEBI" id="CHEBI:30616"/>
    </ligand>
</feature>
<dbReference type="AlphaFoldDB" id="A0A3P7Z2F9"/>
<dbReference type="InterPro" id="IPR009581">
    <property type="entry name" value="FAM20_C"/>
</dbReference>
<dbReference type="PANTHER" id="PTHR12450">
    <property type="entry name" value="DENTIN MATRIX PROTEIN 4 PROTEIN FAM20"/>
    <property type="match status" value="1"/>
</dbReference>
<sequence>MCTVYRLSFSQRYPWSQFYLNIGNCRVYQDGTALNDVLRDMRQLPIQNVSLMRGGTQIKLRITLENGGEVVFKPMRLHPDQESDPNQFYFTHFERYNSEIAGFHLDRLLGFRRALPTVPRVLDLKEVLSKAENDLSETFFISPIGNLCFFGVCKYYCATQHAICGSPFMKIGSFQVFLPKDTIFNMSHVISPYRRTYSRKRQKAEWQLYANYCEKSVRHSYRFRSGRRLLDLVDMSIFDFLIGNQDRHHYDYLQKFGDSSAFLHIDNGKGFGSPDTDDLDILAPLAQCCIIRPSTLKRLIDFYTGPVSMSSALRASLSQDSVSLHLGMKHYAAIDRRLKLILRTVDNCLNVSNGDVSSVLVPIL</sequence>
<evidence type="ECO:0000256" key="2">
    <source>
        <dbReference type="ARBA" id="ARBA00006557"/>
    </source>
</evidence>
<feature type="binding site" evidence="7">
    <location>
        <position position="57"/>
    </location>
    <ligand>
        <name>ATP</name>
        <dbReference type="ChEBI" id="CHEBI:30616"/>
    </ligand>
</feature>
<comment type="cofactor">
    <cofactor evidence="8">
        <name>Mn(2+)</name>
        <dbReference type="ChEBI" id="CHEBI:29035"/>
    </cofactor>
</comment>
<evidence type="ECO:0000313" key="11">
    <source>
        <dbReference type="Proteomes" id="UP000270296"/>
    </source>
</evidence>
<dbReference type="PANTHER" id="PTHR12450:SF22">
    <property type="entry name" value="EXTRACELLULAR SERINE_THREONINE PROTEIN CG31145"/>
    <property type="match status" value="1"/>
</dbReference>
<evidence type="ECO:0000259" key="9">
    <source>
        <dbReference type="Pfam" id="PF06702"/>
    </source>
</evidence>
<dbReference type="InterPro" id="IPR024869">
    <property type="entry name" value="FAM20"/>
</dbReference>
<comment type="subcellular location">
    <subcellularLocation>
        <location evidence="1">Golgi apparatus</location>
    </subcellularLocation>
</comment>
<feature type="binding site" evidence="8">
    <location>
        <position position="94"/>
    </location>
    <ligand>
        <name>Mn(2+)</name>
        <dbReference type="ChEBI" id="CHEBI:29035"/>
    </ligand>
</feature>
<feature type="binding site" evidence="8">
    <location>
        <position position="266"/>
    </location>
    <ligand>
        <name>Mn(2+)</name>
        <dbReference type="ChEBI" id="CHEBI:29035"/>
    </ligand>
</feature>
<evidence type="ECO:0000256" key="4">
    <source>
        <dbReference type="ARBA" id="ARBA00023157"/>
    </source>
</evidence>
<evidence type="ECO:0000256" key="5">
    <source>
        <dbReference type="ARBA" id="ARBA00023180"/>
    </source>
</evidence>
<dbReference type="GO" id="GO:0005794">
    <property type="term" value="C:Golgi apparatus"/>
    <property type="evidence" value="ECO:0007669"/>
    <property type="project" value="UniProtKB-SubCell"/>
</dbReference>
<dbReference type="Gene3D" id="1.10.1070.20">
    <property type="match status" value="1"/>
</dbReference>
<feature type="domain" description="FAM20 C-terminal" evidence="9">
    <location>
        <begin position="139"/>
        <end position="352"/>
    </location>
</feature>
<keyword evidence="7" id="KW-0547">Nucleotide-binding</keyword>
<dbReference type="Proteomes" id="UP000270296">
    <property type="component" value="Unassembled WGS sequence"/>
</dbReference>
<dbReference type="GO" id="GO:0004674">
    <property type="term" value="F:protein serine/threonine kinase activity"/>
    <property type="evidence" value="ECO:0007669"/>
    <property type="project" value="TreeGrafter"/>
</dbReference>
<dbReference type="GO" id="GO:0005524">
    <property type="term" value="F:ATP binding"/>
    <property type="evidence" value="ECO:0007669"/>
    <property type="project" value="UniProtKB-KW"/>
</dbReference>
<name>A0A3P7Z2F9_9BILA</name>
<keyword evidence="3" id="KW-0333">Golgi apparatus</keyword>
<keyword evidence="7" id="KW-0067">ATP-binding</keyword>
<keyword evidence="8" id="KW-0479">Metal-binding</keyword>
<dbReference type="EMBL" id="UZAM01006957">
    <property type="protein sequence ID" value="VDO95526.1"/>
    <property type="molecule type" value="Genomic_DNA"/>
</dbReference>
<feature type="binding site" evidence="7">
    <location>
        <position position="94"/>
    </location>
    <ligand>
        <name>ATP</name>
        <dbReference type="ChEBI" id="CHEBI:30616"/>
    </ligand>
</feature>
<reference evidence="10 11" key="1">
    <citation type="submission" date="2018-11" db="EMBL/GenBank/DDBJ databases">
        <authorList>
            <consortium name="Pathogen Informatics"/>
        </authorList>
    </citation>
    <scope>NUCLEOTIDE SEQUENCE [LARGE SCALE GENOMIC DNA]</scope>
</reference>
<dbReference type="OrthoDB" id="8583677at2759"/>
<organism evidence="10 11">
    <name type="scientific">Soboliphyme baturini</name>
    <dbReference type="NCBI Taxonomy" id="241478"/>
    <lineage>
        <taxon>Eukaryota</taxon>
        <taxon>Metazoa</taxon>
        <taxon>Ecdysozoa</taxon>
        <taxon>Nematoda</taxon>
        <taxon>Enoplea</taxon>
        <taxon>Dorylaimia</taxon>
        <taxon>Dioctophymatida</taxon>
        <taxon>Dioctophymatoidea</taxon>
        <taxon>Soboliphymatidae</taxon>
        <taxon>Soboliphyme</taxon>
    </lineage>
</organism>
<protein>
    <recommendedName>
        <fullName evidence="9">FAM20 C-terminal domain-containing protein</fullName>
    </recommendedName>
</protein>
<evidence type="ECO:0000256" key="7">
    <source>
        <dbReference type="PIRSR" id="PIRSR624869-2"/>
    </source>
</evidence>
<proteinExistence type="inferred from homology"/>
<evidence type="ECO:0000256" key="8">
    <source>
        <dbReference type="PIRSR" id="PIRSR624869-3"/>
    </source>
</evidence>
<accession>A0A3P7Z2F9</accession>
<keyword evidence="5" id="KW-0325">Glycoprotein</keyword>
<comment type="similarity">
    <text evidence="2">Belongs to the FAM20 family.</text>
</comment>
<evidence type="ECO:0000313" key="10">
    <source>
        <dbReference type="EMBL" id="VDO95526.1"/>
    </source>
</evidence>
<gene>
    <name evidence="10" type="ORF">SBAD_LOCUS1799</name>
</gene>
<dbReference type="Pfam" id="PF06702">
    <property type="entry name" value="Fam20C"/>
    <property type="match status" value="1"/>
</dbReference>
<feature type="binding site" evidence="7">
    <location>
        <begin position="175"/>
        <end position="178"/>
    </location>
    <ligand>
        <name>ATP</name>
        <dbReference type="ChEBI" id="CHEBI:30616"/>
    </ligand>
</feature>